<dbReference type="PANTHER" id="PTHR46250">
    <property type="entry name" value="MYB/SANT-LIKE DNA-BINDING DOMAIN PROTEIN-RELATED"/>
    <property type="match status" value="1"/>
</dbReference>
<gene>
    <name evidence="1" type="ORF">Cgig2_027211</name>
</gene>
<protein>
    <submittedName>
        <fullName evidence="1">Uncharacterized protein</fullName>
    </submittedName>
</protein>
<accession>A0A9Q1GVI4</accession>
<dbReference type="AlphaFoldDB" id="A0A9Q1GVI4"/>
<dbReference type="PANTHER" id="PTHR46250:SF17">
    <property type="entry name" value="MYB_SANT-LIKE DOMAIN-CONTAINING PROTEIN"/>
    <property type="match status" value="1"/>
</dbReference>
<dbReference type="Proteomes" id="UP001153076">
    <property type="component" value="Unassembled WGS sequence"/>
</dbReference>
<reference evidence="1" key="1">
    <citation type="submission" date="2022-04" db="EMBL/GenBank/DDBJ databases">
        <title>Carnegiea gigantea Genome sequencing and assembly v2.</title>
        <authorList>
            <person name="Copetti D."/>
            <person name="Sanderson M.J."/>
            <person name="Burquez A."/>
            <person name="Wojciechowski M.F."/>
        </authorList>
    </citation>
    <scope>NUCLEOTIDE SEQUENCE</scope>
    <source>
        <strain evidence="1">SGP5-SGP5p</strain>
        <tissue evidence="1">Aerial part</tissue>
    </source>
</reference>
<evidence type="ECO:0000313" key="2">
    <source>
        <dbReference type="Proteomes" id="UP001153076"/>
    </source>
</evidence>
<dbReference type="EMBL" id="JAKOGI010001492">
    <property type="protein sequence ID" value="KAJ8425348.1"/>
    <property type="molecule type" value="Genomic_DNA"/>
</dbReference>
<name>A0A9Q1GVI4_9CARY</name>
<proteinExistence type="predicted"/>
<organism evidence="1 2">
    <name type="scientific">Carnegiea gigantea</name>
    <dbReference type="NCBI Taxonomy" id="171969"/>
    <lineage>
        <taxon>Eukaryota</taxon>
        <taxon>Viridiplantae</taxon>
        <taxon>Streptophyta</taxon>
        <taxon>Embryophyta</taxon>
        <taxon>Tracheophyta</taxon>
        <taxon>Spermatophyta</taxon>
        <taxon>Magnoliopsida</taxon>
        <taxon>eudicotyledons</taxon>
        <taxon>Gunneridae</taxon>
        <taxon>Pentapetalae</taxon>
        <taxon>Caryophyllales</taxon>
        <taxon>Cactineae</taxon>
        <taxon>Cactaceae</taxon>
        <taxon>Cactoideae</taxon>
        <taxon>Echinocereeae</taxon>
        <taxon>Carnegiea</taxon>
    </lineage>
</organism>
<dbReference type="OrthoDB" id="1748457at2759"/>
<evidence type="ECO:0000313" key="1">
    <source>
        <dbReference type="EMBL" id="KAJ8425348.1"/>
    </source>
</evidence>
<comment type="caution">
    <text evidence="1">The sequence shown here is derived from an EMBL/GenBank/DDBJ whole genome shotgun (WGS) entry which is preliminary data.</text>
</comment>
<keyword evidence="2" id="KW-1185">Reference proteome</keyword>
<sequence>MASPKDHGPGRNKRKWKEEEEDELVKVLKYLVNGGTSFKADNGFKSWFLNTVVEKLKAKLPELNLKAQPHTRGGTDLERGKATGMARVFDFIKRSCDKIGHINHPNIQRDNGQPIVVYGRSIDIGLLNPWIQTQNSEGRGMALTRHAWASVAKWSQGKEDGVEPWKKMVVVAGTTCMPNEPKDSRDEGPVNDAWEVIGQITSPPSVVTGGGVGWSTGETGIVLLLVEAITVVQYSCLHEKKESSLEFGQGFGGSENFQDQFGSDTM</sequence>